<feature type="binding site" evidence="5">
    <location>
        <position position="100"/>
    </location>
    <ligand>
        <name>3-methyl-2-oxobutanoate</name>
        <dbReference type="ChEBI" id="CHEBI:11851"/>
    </ligand>
</feature>
<comment type="pathway">
    <text evidence="5">Cofactor biosynthesis; (R)-pantothenate biosynthesis; (R)-pantoate from 3-methyl-2-oxobutanoate: step 1/2.</text>
</comment>
<dbReference type="PIRSF" id="PIRSF000388">
    <property type="entry name" value="Pantoate_hydroxy_MeTrfase"/>
    <property type="match status" value="1"/>
</dbReference>
<feature type="binding site" evidence="5">
    <location>
        <position position="130"/>
    </location>
    <ligand>
        <name>3-methyl-2-oxobutanoate</name>
        <dbReference type="ChEBI" id="CHEBI:11851"/>
    </ligand>
</feature>
<protein>
    <recommendedName>
        <fullName evidence="5">3-methyl-2-oxobutanoate hydroxymethyltransferase</fullName>
        <ecNumber evidence="5">2.1.2.11</ecNumber>
    </recommendedName>
    <alternativeName>
        <fullName evidence="5">Ketopantoate hydroxymethyltransferase</fullName>
        <shortName evidence="5">KPHMT</shortName>
    </alternativeName>
</protein>
<organism evidence="6 7">
    <name type="scientific">Deinococcus malanensis</name>
    <dbReference type="NCBI Taxonomy" id="1706855"/>
    <lineage>
        <taxon>Bacteria</taxon>
        <taxon>Thermotogati</taxon>
        <taxon>Deinococcota</taxon>
        <taxon>Deinococci</taxon>
        <taxon>Deinococcales</taxon>
        <taxon>Deinococcaceae</taxon>
        <taxon>Deinococcus</taxon>
    </lineage>
</organism>
<dbReference type="Gene3D" id="3.20.20.60">
    <property type="entry name" value="Phosphoenolpyruvate-binding domains"/>
    <property type="match status" value="1"/>
</dbReference>
<evidence type="ECO:0000313" key="7">
    <source>
        <dbReference type="Proteomes" id="UP000647587"/>
    </source>
</evidence>
<dbReference type="Proteomes" id="UP000647587">
    <property type="component" value="Unassembled WGS sequence"/>
</dbReference>
<evidence type="ECO:0000256" key="5">
    <source>
        <dbReference type="HAMAP-Rule" id="MF_00156"/>
    </source>
</evidence>
<keyword evidence="4 5" id="KW-0808">Transferase</keyword>
<dbReference type="NCBIfam" id="TIGR00222">
    <property type="entry name" value="panB"/>
    <property type="match status" value="1"/>
</dbReference>
<dbReference type="InterPro" id="IPR015813">
    <property type="entry name" value="Pyrv/PenolPyrv_kinase-like_dom"/>
</dbReference>
<evidence type="ECO:0000256" key="4">
    <source>
        <dbReference type="ARBA" id="ARBA00022679"/>
    </source>
</evidence>
<dbReference type="Pfam" id="PF02548">
    <property type="entry name" value="Pantoate_transf"/>
    <property type="match status" value="1"/>
</dbReference>
<keyword evidence="7" id="KW-1185">Reference proteome</keyword>
<dbReference type="EMBL" id="BMPP01000005">
    <property type="protein sequence ID" value="GGK21876.1"/>
    <property type="molecule type" value="Genomic_DNA"/>
</dbReference>
<feature type="binding site" evidence="5">
    <location>
        <position position="132"/>
    </location>
    <ligand>
        <name>Mg(2+)</name>
        <dbReference type="ChEBI" id="CHEBI:18420"/>
    </ligand>
</feature>
<evidence type="ECO:0000313" key="6">
    <source>
        <dbReference type="EMBL" id="GGK21876.1"/>
    </source>
</evidence>
<dbReference type="HAMAP" id="MF_00156">
    <property type="entry name" value="PanB"/>
    <property type="match status" value="1"/>
</dbReference>
<evidence type="ECO:0000256" key="2">
    <source>
        <dbReference type="ARBA" id="ARBA00011424"/>
    </source>
</evidence>
<feature type="binding site" evidence="5">
    <location>
        <position position="61"/>
    </location>
    <ligand>
        <name>Mg(2+)</name>
        <dbReference type="ChEBI" id="CHEBI:18420"/>
    </ligand>
</feature>
<gene>
    <name evidence="5 6" type="primary">panB</name>
    <name evidence="6" type="ORF">GCM10008955_14210</name>
</gene>
<feature type="binding site" evidence="5">
    <location>
        <begin position="61"/>
        <end position="62"/>
    </location>
    <ligand>
        <name>3-methyl-2-oxobutanoate</name>
        <dbReference type="ChEBI" id="CHEBI:11851"/>
    </ligand>
</feature>
<comment type="caution">
    <text evidence="6">The sequence shown here is derived from an EMBL/GenBank/DDBJ whole genome shotgun (WGS) entry which is preliminary data.</text>
</comment>
<dbReference type="InterPro" id="IPR003700">
    <property type="entry name" value="Pantoate_hydroxy_MeTrfase"/>
</dbReference>
<keyword evidence="5" id="KW-0479">Metal-binding</keyword>
<dbReference type="PANTHER" id="PTHR20881">
    <property type="entry name" value="3-METHYL-2-OXOBUTANOATE HYDROXYMETHYLTRANSFERASE"/>
    <property type="match status" value="1"/>
</dbReference>
<sequence length="293" mass="31628">METGRGAGTGRRALFCYARRMKRSIPELLQSEQPLVMVTAYDYPGGLHAEAAGVDLILVGDSLGNVVLGYESTAPVTLGDMIHHGKAVRRGAPQTFLVVDMPFGTYHTGVTDAMRKAVRIIQETGADAVKMEGSTPEVLQVVDTLTRNGVPVVGHVGLMPQTATAQGGLRVQGKDDDTARRTLEGALALEAAGAFCVVLEAIPARLAKLITERLRVPTIGIGAGINCDGQVLVTHDLLGIYEGEEKKIARRYAEVGRVSREAIAQYAAEVRRREFPTRENSFVMKDDVLDKLY</sequence>
<dbReference type="EC" id="2.1.2.11" evidence="5"/>
<feature type="active site" description="Proton acceptor" evidence="5">
    <location>
        <position position="200"/>
    </location>
</feature>
<dbReference type="SUPFAM" id="SSF51621">
    <property type="entry name" value="Phosphoenolpyruvate/pyruvate domain"/>
    <property type="match status" value="1"/>
</dbReference>
<proteinExistence type="inferred from homology"/>
<dbReference type="PANTHER" id="PTHR20881:SF0">
    <property type="entry name" value="3-METHYL-2-OXOBUTANOATE HYDROXYMETHYLTRANSFERASE"/>
    <property type="match status" value="1"/>
</dbReference>
<accession>A0ABQ2ERZ0</accession>
<evidence type="ECO:0000256" key="3">
    <source>
        <dbReference type="ARBA" id="ARBA00022655"/>
    </source>
</evidence>
<comment type="similarity">
    <text evidence="1 5">Belongs to the PanB family.</text>
</comment>
<keyword evidence="3 5" id="KW-0566">Pantothenate biosynthesis</keyword>
<dbReference type="InterPro" id="IPR040442">
    <property type="entry name" value="Pyrv_kinase-like_dom_sf"/>
</dbReference>
<dbReference type="CDD" id="cd06557">
    <property type="entry name" value="KPHMT-like"/>
    <property type="match status" value="1"/>
</dbReference>
<name>A0ABQ2ERZ0_9DEIO</name>
<keyword evidence="5" id="KW-0963">Cytoplasm</keyword>
<keyword evidence="5" id="KW-0460">Magnesium</keyword>
<comment type="function">
    <text evidence="5">Catalyzes the reversible reaction in which hydroxymethyl group from 5,10-methylenetetrahydrofolate is transferred onto alpha-ketoisovalerate to form ketopantoate.</text>
</comment>
<dbReference type="NCBIfam" id="NF001452">
    <property type="entry name" value="PRK00311.1"/>
    <property type="match status" value="1"/>
</dbReference>
<comment type="subcellular location">
    <subcellularLocation>
        <location evidence="5">Cytoplasm</location>
    </subcellularLocation>
</comment>
<evidence type="ECO:0000256" key="1">
    <source>
        <dbReference type="ARBA" id="ARBA00008676"/>
    </source>
</evidence>
<comment type="catalytic activity">
    <reaction evidence="5">
        <text>(6R)-5,10-methylene-5,6,7,8-tetrahydrofolate + 3-methyl-2-oxobutanoate + H2O = 2-dehydropantoate + (6S)-5,6,7,8-tetrahydrofolate</text>
        <dbReference type="Rhea" id="RHEA:11824"/>
        <dbReference type="ChEBI" id="CHEBI:11561"/>
        <dbReference type="ChEBI" id="CHEBI:11851"/>
        <dbReference type="ChEBI" id="CHEBI:15377"/>
        <dbReference type="ChEBI" id="CHEBI:15636"/>
        <dbReference type="ChEBI" id="CHEBI:57453"/>
        <dbReference type="EC" id="2.1.2.11"/>
    </reaction>
</comment>
<feature type="binding site" evidence="5">
    <location>
        <position position="100"/>
    </location>
    <ligand>
        <name>Mg(2+)</name>
        <dbReference type="ChEBI" id="CHEBI:18420"/>
    </ligand>
</feature>
<comment type="subunit">
    <text evidence="2 5">Homodecamer; pentamer of dimers.</text>
</comment>
<reference evidence="7" key="1">
    <citation type="journal article" date="2019" name="Int. J. Syst. Evol. Microbiol.">
        <title>The Global Catalogue of Microorganisms (GCM) 10K type strain sequencing project: providing services to taxonomists for standard genome sequencing and annotation.</title>
        <authorList>
            <consortium name="The Broad Institute Genomics Platform"/>
            <consortium name="The Broad Institute Genome Sequencing Center for Infectious Disease"/>
            <person name="Wu L."/>
            <person name="Ma J."/>
        </authorList>
    </citation>
    <scope>NUCLEOTIDE SEQUENCE [LARGE SCALE GENOMIC DNA]</scope>
    <source>
        <strain evidence="7">JCM 30331</strain>
    </source>
</reference>
<comment type="cofactor">
    <cofactor evidence="5">
        <name>Mg(2+)</name>
        <dbReference type="ChEBI" id="CHEBI:18420"/>
    </cofactor>
    <text evidence="5">Binds 1 Mg(2+) ion per subunit.</text>
</comment>